<evidence type="ECO:0008006" key="4">
    <source>
        <dbReference type="Google" id="ProtNLM"/>
    </source>
</evidence>
<dbReference type="PATRIC" id="fig|2041.4.peg.3201"/>
<dbReference type="RefSeq" id="WP_067860469.1">
    <property type="nucleotide sequence ID" value="NZ_CP011502.1"/>
</dbReference>
<dbReference type="AlphaFoldDB" id="A0A0U3KMW0"/>
<keyword evidence="1" id="KW-0812">Transmembrane</keyword>
<name>A0A0U3KMW0_9ACTN</name>
<protein>
    <recommendedName>
        <fullName evidence="4">PH domain-containing protein</fullName>
    </recommendedName>
</protein>
<dbReference type="STRING" id="2041.AERYTH_15325"/>
<feature type="transmembrane region" description="Helical" evidence="1">
    <location>
        <begin position="44"/>
        <end position="65"/>
    </location>
</feature>
<proteinExistence type="predicted"/>
<dbReference type="Proteomes" id="UP000067689">
    <property type="component" value="Chromosome"/>
</dbReference>
<accession>A0A0U3KMW0</accession>
<dbReference type="EMBL" id="CP011502">
    <property type="protein sequence ID" value="ALX05971.1"/>
    <property type="molecule type" value="Genomic_DNA"/>
</dbReference>
<reference evidence="2 3" key="1">
    <citation type="journal article" date="1991" name="Int. J. Syst. Bacteriol.">
        <title>Description of the erythromycin-producing bacterium Arthrobacter sp. strain NRRL B-3381 as Aeromicrobium erythreum gen. nov., sp. nov.</title>
        <authorList>
            <person name="Miller E.S."/>
            <person name="Woese C.R."/>
            <person name="Brenner S."/>
        </authorList>
    </citation>
    <scope>NUCLEOTIDE SEQUENCE [LARGE SCALE GENOMIC DNA]</scope>
    <source>
        <strain evidence="2 3">AR18</strain>
    </source>
</reference>
<keyword evidence="3" id="KW-1185">Reference proteome</keyword>
<organism evidence="2 3">
    <name type="scientific">Aeromicrobium erythreum</name>
    <dbReference type="NCBI Taxonomy" id="2041"/>
    <lineage>
        <taxon>Bacteria</taxon>
        <taxon>Bacillati</taxon>
        <taxon>Actinomycetota</taxon>
        <taxon>Actinomycetes</taxon>
        <taxon>Propionibacteriales</taxon>
        <taxon>Nocardioidaceae</taxon>
        <taxon>Aeromicrobium</taxon>
    </lineage>
</organism>
<dbReference type="KEGG" id="aer:AERYTH_15325"/>
<keyword evidence="1" id="KW-1133">Transmembrane helix</keyword>
<evidence type="ECO:0000313" key="3">
    <source>
        <dbReference type="Proteomes" id="UP000067689"/>
    </source>
</evidence>
<keyword evidence="1" id="KW-0472">Membrane</keyword>
<feature type="transmembrane region" description="Helical" evidence="1">
    <location>
        <begin position="175"/>
        <end position="198"/>
    </location>
</feature>
<gene>
    <name evidence="2" type="ORF">AERYTH_15325</name>
</gene>
<evidence type="ECO:0000256" key="1">
    <source>
        <dbReference type="SAM" id="Phobius"/>
    </source>
</evidence>
<sequence>MAVTQELRPGPWGWAERRRRIAASGAVLAVAVGLLLLAGRGTGLLGVLLIAVPTVVVTVPSILLYERLTYQRESLVITARTLEMYRGDRLLHRLDRTAPIRALRFRLSASGHPFGLPKLLLHDGRDHVRLASDRWLVRHEQLLTALGVEAPTVDHRQAQQLVPDAFPLWERRPNLVAGLSVLGLLVAIVAVPVVGALLTA</sequence>
<evidence type="ECO:0000313" key="2">
    <source>
        <dbReference type="EMBL" id="ALX05971.1"/>
    </source>
</evidence>
<feature type="transmembrane region" description="Helical" evidence="1">
    <location>
        <begin position="21"/>
        <end position="38"/>
    </location>
</feature>